<gene>
    <name evidence="2" type="ORF">ACHAWO_002495</name>
</gene>
<evidence type="ECO:0000313" key="2">
    <source>
        <dbReference type="EMBL" id="KAL3770950.1"/>
    </source>
</evidence>
<feature type="region of interest" description="Disordered" evidence="1">
    <location>
        <begin position="30"/>
        <end position="55"/>
    </location>
</feature>
<dbReference type="Proteomes" id="UP001530400">
    <property type="component" value="Unassembled WGS sequence"/>
</dbReference>
<organism evidence="2 3">
    <name type="scientific">Cyclotella atomus</name>
    <dbReference type="NCBI Taxonomy" id="382360"/>
    <lineage>
        <taxon>Eukaryota</taxon>
        <taxon>Sar</taxon>
        <taxon>Stramenopiles</taxon>
        <taxon>Ochrophyta</taxon>
        <taxon>Bacillariophyta</taxon>
        <taxon>Coscinodiscophyceae</taxon>
        <taxon>Thalassiosirophycidae</taxon>
        <taxon>Stephanodiscales</taxon>
        <taxon>Stephanodiscaceae</taxon>
        <taxon>Cyclotella</taxon>
    </lineage>
</organism>
<dbReference type="EMBL" id="JALLPJ020001297">
    <property type="protein sequence ID" value="KAL3770950.1"/>
    <property type="molecule type" value="Genomic_DNA"/>
</dbReference>
<comment type="caution">
    <text evidence="2">The sequence shown here is derived from an EMBL/GenBank/DDBJ whole genome shotgun (WGS) entry which is preliminary data.</text>
</comment>
<keyword evidence="3" id="KW-1185">Reference proteome</keyword>
<reference evidence="2 3" key="1">
    <citation type="submission" date="2024-10" db="EMBL/GenBank/DDBJ databases">
        <title>Updated reference genomes for cyclostephanoid diatoms.</title>
        <authorList>
            <person name="Roberts W.R."/>
            <person name="Alverson A.J."/>
        </authorList>
    </citation>
    <scope>NUCLEOTIDE SEQUENCE [LARGE SCALE GENOMIC DNA]</scope>
    <source>
        <strain evidence="2 3">AJA010-31</strain>
    </source>
</reference>
<evidence type="ECO:0000313" key="3">
    <source>
        <dbReference type="Proteomes" id="UP001530400"/>
    </source>
</evidence>
<name>A0ABD3N4E8_9STRA</name>
<evidence type="ECO:0008006" key="4">
    <source>
        <dbReference type="Google" id="ProtNLM"/>
    </source>
</evidence>
<sequence length="1306" mass="146061">MKRLSGRNSRAMSYDEPTVPLIGRIHHVISSKKDVAADSDQPTGSKRPRPWESSDASDPISGFVFTRDESSQSLLSSFNTFHLVIPNSLMRLACRAAANGLIVQLLRYTLIRYCDGRGQVIFDGSSLDVDRDSGENCNRAYLVVAEVHSRGLVLLEEKQEGESKQSKFEGSVLTLDMLATKEQSLSKKEKKSAKNPMNITAVIDAISPIFTHDTERPFALMELYQPGNTTYSAVAVLRGEEALCMHSAIQPGQSVVLAGVVNRSWKVPDGFRQLAERSSCDDSSRFYTRLYHRTPDRVILVEDPNCIQFDDEYHSHEGLPSTIESLTSVRGVIESIHYYQYKDTRNSKTEHIVHFVTVRQFNKQFDYDSDGNEPESCTKQAVINLLRYSFSPHAILGLQVGAIIRAINIHRIRSPSSKECYVACLRSTVSIEQCASESSNNLWFISNSPSSHLVPNHRIDKMCSDLSGLVPSTRYNEEDVLRMKVQQLKIMDPKVLAQNLRILLNHHYGKVHSSSISSSSHQQALRDPYSEFFDHAHSDGSLDNNCGSYTLDPNRLFRQEEPSSPRMLNVVRLEVLRDRCTQDFIQRVAKICNEAGSRVCLGSTSSYHYYSSRVYVWGQVSFAENKPMPTAWAGTIHHDACKIPFSITQDGTFDRLHDHSGGWLQVKSVLLSCLCLGRVQVDEENESKDDQQVASAFVVQHKFIPSSACRSDETLGHNFVFLVNGFIFIGSIQFIAIPVSSGAVNNKADRNFGHVNDLLIKPKDVTISIQDCLQHTRNSNIASISITGRLIRHRFRFCKAKRAKDYEGWTITLSHIDRSQDNALNTSSFLQTIEVKVAITAGSPSDYLWTALKTTLRDLLLSSAIGSTENSKHIDPLHKVSSEQLTMGLAFLNASGNSSTQLALSGGWETSNKRLLSETASTSSLQSISIYIKIPLASRGFSSMGYQRFKCNLQYIEAFAVMETFHSSEPSCPAHVLDFKIDTRKFLTGMLSQRLVFARMHATTNMMKDAGAKTNLHAALNIMNDVVPSVSLADLHHDVCKVLSEKQHAHLRPSLLQRIRRVKILGISFCRARVECTQCFEFLKLSSSDKEALVCPSGCRSTHAAMKWECSALIDDGTGQAKLYAEREAALLLLGTSLDIDSIEQGAWISQNGVFFQPALPPSNYLQRCMKEAHVEAKKHNAQLIKEDRECYLKGKPATAYDFINTLAKAEYLLQHHCRQWYQKQHSRRLDLFCRCKPLSTEATSVNRTEIQVAKAIDGSGLDFGTVQTCTLPPLKLVLEDMCLAAENGQDNRMIAWGLFANLSDP</sequence>
<evidence type="ECO:0000256" key="1">
    <source>
        <dbReference type="SAM" id="MobiDB-lite"/>
    </source>
</evidence>
<protein>
    <recommendedName>
        <fullName evidence="4">CST complex subunit CTC1</fullName>
    </recommendedName>
</protein>
<accession>A0ABD3N4E8</accession>
<proteinExistence type="predicted"/>